<dbReference type="EMBL" id="PJNI01000011">
    <property type="protein sequence ID" value="PKR80308.1"/>
    <property type="molecule type" value="Genomic_DNA"/>
</dbReference>
<dbReference type="OrthoDB" id="1450320at2"/>
<evidence type="ECO:0000313" key="2">
    <source>
        <dbReference type="EMBL" id="PKR80308.1"/>
    </source>
</evidence>
<evidence type="ECO:0000256" key="1">
    <source>
        <dbReference type="SAM" id="Phobius"/>
    </source>
</evidence>
<evidence type="ECO:0008006" key="4">
    <source>
        <dbReference type="Google" id="ProtNLM"/>
    </source>
</evidence>
<comment type="caution">
    <text evidence="2">The sequence shown here is derived from an EMBL/GenBank/DDBJ whole genome shotgun (WGS) entry which is preliminary data.</text>
</comment>
<feature type="transmembrane region" description="Helical" evidence="1">
    <location>
        <begin position="316"/>
        <end position="334"/>
    </location>
</feature>
<proteinExistence type="predicted"/>
<sequence>MSDKQQNNVKSNRDFDYFIELIKNRKLILITAAVFLTVTLIYVFLLPKNVVSKSSFSISLDEQIETPYGIYKYKTRNPSHYTELLEKNSFKHSVCNKFGINNPKDVQFTVIEDEVKFDAKTSGVVYPKKYDLIVQGVEGDVLNNLNRSALNRFLSLTDSTILNDMYINFMSKLKNNVDDLMLEIASKQQFVEVLRKDNLSKSEVNTDKTNLNNLIDDRIVNSLKGSERGVLIAMLLNGEQGKHYYREMLLSYQEVELEVLKNQLVKSETLMEKLNDANETNQLSALFGGVFSSNFIQLTEGELQKMNGGLTRDLKFIFLALFLGLFLSSVFVLFRSYMRFYQDQF</sequence>
<reference evidence="2 3" key="1">
    <citation type="submission" date="2017-12" db="EMBL/GenBank/DDBJ databases">
        <title>The draft genome sequence of Brumimicrobium saltpan LHR20.</title>
        <authorList>
            <person name="Do Z.-J."/>
            <person name="Luo H.-R."/>
        </authorList>
    </citation>
    <scope>NUCLEOTIDE SEQUENCE [LARGE SCALE GENOMIC DNA]</scope>
    <source>
        <strain evidence="2 3">LHR20</strain>
    </source>
</reference>
<accession>A0A2I0R158</accession>
<organism evidence="2 3">
    <name type="scientific">Brumimicrobium salinarum</name>
    <dbReference type="NCBI Taxonomy" id="2058658"/>
    <lineage>
        <taxon>Bacteria</taxon>
        <taxon>Pseudomonadati</taxon>
        <taxon>Bacteroidota</taxon>
        <taxon>Flavobacteriia</taxon>
        <taxon>Flavobacteriales</taxon>
        <taxon>Crocinitomicaceae</taxon>
        <taxon>Brumimicrobium</taxon>
    </lineage>
</organism>
<name>A0A2I0R158_9FLAO</name>
<dbReference type="RefSeq" id="WP_101335016.1">
    <property type="nucleotide sequence ID" value="NZ_PJNI01000011.1"/>
</dbReference>
<evidence type="ECO:0000313" key="3">
    <source>
        <dbReference type="Proteomes" id="UP000236654"/>
    </source>
</evidence>
<keyword evidence="1" id="KW-0812">Transmembrane</keyword>
<keyword evidence="3" id="KW-1185">Reference proteome</keyword>
<dbReference type="AlphaFoldDB" id="A0A2I0R158"/>
<gene>
    <name evidence="2" type="ORF">CW751_10680</name>
</gene>
<protein>
    <recommendedName>
        <fullName evidence="4">Polysaccharide chain length determinant N-terminal domain-containing protein</fullName>
    </recommendedName>
</protein>
<dbReference type="Proteomes" id="UP000236654">
    <property type="component" value="Unassembled WGS sequence"/>
</dbReference>
<feature type="transmembrane region" description="Helical" evidence="1">
    <location>
        <begin position="27"/>
        <end position="45"/>
    </location>
</feature>
<keyword evidence="1" id="KW-1133">Transmembrane helix</keyword>
<keyword evidence="1" id="KW-0472">Membrane</keyword>